<feature type="region of interest" description="Disordered" evidence="1">
    <location>
        <begin position="71"/>
        <end position="124"/>
    </location>
</feature>
<geneLocation type="plasmid" evidence="2 3">
    <name>pTbrSNM4-1b</name>
</geneLocation>
<evidence type="ECO:0000313" key="3">
    <source>
        <dbReference type="Proteomes" id="UP000831120"/>
    </source>
</evidence>
<protein>
    <submittedName>
        <fullName evidence="2">Uncharacterized protein</fullName>
    </submittedName>
</protein>
<proteinExistence type="predicted"/>
<accession>A0ABM7XM93</accession>
<gene>
    <name evidence="2" type="ORF">TbrSNM41_22240</name>
</gene>
<name>A0ABM7XM93_THEBO</name>
<keyword evidence="2" id="KW-0614">Plasmid</keyword>
<feature type="region of interest" description="Disordered" evidence="1">
    <location>
        <begin position="1"/>
        <end position="21"/>
    </location>
</feature>
<keyword evidence="3" id="KW-1185">Reference proteome</keyword>
<organism evidence="2 3">
    <name type="scientific">Thermus brockianus</name>
    <dbReference type="NCBI Taxonomy" id="56956"/>
    <lineage>
        <taxon>Bacteria</taxon>
        <taxon>Thermotogati</taxon>
        <taxon>Deinococcota</taxon>
        <taxon>Deinococci</taxon>
        <taxon>Thermales</taxon>
        <taxon>Thermaceae</taxon>
        <taxon>Thermus</taxon>
    </lineage>
</organism>
<dbReference type="Proteomes" id="UP000831120">
    <property type="component" value="Plasmid pTbrSNM4-1b"/>
</dbReference>
<evidence type="ECO:0000313" key="2">
    <source>
        <dbReference type="EMBL" id="BDG17490.1"/>
    </source>
</evidence>
<evidence type="ECO:0000256" key="1">
    <source>
        <dbReference type="SAM" id="MobiDB-lite"/>
    </source>
</evidence>
<reference evidence="2 3" key="1">
    <citation type="journal article" date="2022" name="Microbiol. Resour. Announc.">
        <title>Complete Genome Sequences of Thermus Strains Isolated from Senami Hot Spring in Japan.</title>
        <authorList>
            <person name="Miyazaki K."/>
        </authorList>
    </citation>
    <scope>NUCLEOTIDE SEQUENCE [LARGE SCALE GENOMIC DNA]</scope>
    <source>
        <strain evidence="2 3">SNM4-1</strain>
        <plasmid evidence="2 3">pTbrSNM4-1b</plasmid>
    </source>
</reference>
<sequence>MKTGMGFMAAPGRPGGVTPRAQVAHHPAPLHVHLGEEAHVGQAHVEEAPFGPGSEVWVDGAPGILVHLRERSGNPDLPKEFPVTGFPHLEPPVREEDVKPLAVGLSPDKDPAQGNGGKARDHGV</sequence>
<dbReference type="EMBL" id="AP025594">
    <property type="protein sequence ID" value="BDG17490.1"/>
    <property type="molecule type" value="Genomic_DNA"/>
</dbReference>